<feature type="signal peptide" evidence="2">
    <location>
        <begin position="1"/>
        <end position="20"/>
    </location>
</feature>
<evidence type="ECO:0008006" key="5">
    <source>
        <dbReference type="Google" id="ProtNLM"/>
    </source>
</evidence>
<feature type="compositionally biased region" description="Basic and acidic residues" evidence="1">
    <location>
        <begin position="26"/>
        <end position="73"/>
    </location>
</feature>
<dbReference type="EMBL" id="JAAGVY010000018">
    <property type="protein sequence ID" value="NEN23977.1"/>
    <property type="molecule type" value="Genomic_DNA"/>
</dbReference>
<organism evidence="3 4">
    <name type="scientific">Cryomorpha ignava</name>
    <dbReference type="NCBI Taxonomy" id="101383"/>
    <lineage>
        <taxon>Bacteria</taxon>
        <taxon>Pseudomonadati</taxon>
        <taxon>Bacteroidota</taxon>
        <taxon>Flavobacteriia</taxon>
        <taxon>Flavobacteriales</taxon>
        <taxon>Cryomorphaceae</taxon>
        <taxon>Cryomorpha</taxon>
    </lineage>
</organism>
<protein>
    <recommendedName>
        <fullName evidence="5">DUF4890 domain-containing protein</fullName>
    </recommendedName>
</protein>
<dbReference type="RefSeq" id="WP_163285371.1">
    <property type="nucleotide sequence ID" value="NZ_JAAGVY010000018.1"/>
</dbReference>
<proteinExistence type="predicted"/>
<reference evidence="3 4" key="1">
    <citation type="submission" date="2020-02" db="EMBL/GenBank/DDBJ databases">
        <title>Out from the shadows clarifying the taxonomy of the family Cryomorphaceae and related taxa by utilizing the GTDB taxonomic framework.</title>
        <authorList>
            <person name="Bowman J.P."/>
        </authorList>
    </citation>
    <scope>NUCLEOTIDE SEQUENCE [LARGE SCALE GENOMIC DNA]</scope>
    <source>
        <strain evidence="3 4">QSSC 1-22</strain>
    </source>
</reference>
<evidence type="ECO:0000313" key="4">
    <source>
        <dbReference type="Proteomes" id="UP000486602"/>
    </source>
</evidence>
<gene>
    <name evidence="3" type="ORF">G3O08_10745</name>
</gene>
<evidence type="ECO:0000313" key="3">
    <source>
        <dbReference type="EMBL" id="NEN23977.1"/>
    </source>
</evidence>
<name>A0A7K3WQP4_9FLAO</name>
<feature type="compositionally biased region" description="Basic residues" evidence="1">
    <location>
        <begin position="74"/>
        <end position="87"/>
    </location>
</feature>
<accession>A0A7K3WQP4</accession>
<feature type="region of interest" description="Disordered" evidence="1">
    <location>
        <begin position="25"/>
        <end position="104"/>
    </location>
</feature>
<evidence type="ECO:0000256" key="2">
    <source>
        <dbReference type="SAM" id="SignalP"/>
    </source>
</evidence>
<dbReference type="AlphaFoldDB" id="A0A7K3WQP4"/>
<keyword evidence="2" id="KW-0732">Signal</keyword>
<feature type="chain" id="PRO_5029803637" description="DUF4890 domain-containing protein" evidence="2">
    <location>
        <begin position="21"/>
        <end position="104"/>
    </location>
</feature>
<keyword evidence="4" id="KW-1185">Reference proteome</keyword>
<comment type="caution">
    <text evidence="3">The sequence shown here is derived from an EMBL/GenBank/DDBJ whole genome shotgun (WGS) entry which is preliminary data.</text>
</comment>
<feature type="compositionally biased region" description="Basic and acidic residues" evidence="1">
    <location>
        <begin position="88"/>
        <end position="104"/>
    </location>
</feature>
<sequence>MIKRKNTFIISLFIFFTVFAASAHAQKPEKQKSVEKQRKEFLQLQDDRDAELSKKMGEDREKHVKIQTKETQKRMKKNRKKMRRRKEGKHEKSFFERLFTKKPH</sequence>
<evidence type="ECO:0000256" key="1">
    <source>
        <dbReference type="SAM" id="MobiDB-lite"/>
    </source>
</evidence>
<dbReference type="Proteomes" id="UP000486602">
    <property type="component" value="Unassembled WGS sequence"/>
</dbReference>